<keyword evidence="1" id="KW-0732">Signal</keyword>
<dbReference type="SUPFAM" id="SSF53300">
    <property type="entry name" value="vWA-like"/>
    <property type="match status" value="1"/>
</dbReference>
<keyword evidence="3" id="KW-1185">Reference proteome</keyword>
<reference evidence="2 3" key="1">
    <citation type="journal article" date="2018" name="Front. Microbiol.">
        <title>Hydrolytic Capabilities as a Key to Environmental Success: Chitinolytic and Cellulolytic Acidobacteria From Acidic Sub-arctic Soils and Boreal Peatlands.</title>
        <authorList>
            <person name="Belova S.E."/>
            <person name="Ravin N.V."/>
            <person name="Pankratov T.A."/>
            <person name="Rakitin A.L."/>
            <person name="Ivanova A.A."/>
            <person name="Beletsky A.V."/>
            <person name="Mardanov A.V."/>
            <person name="Sinninghe Damste J.S."/>
            <person name="Dedysh S.N."/>
        </authorList>
    </citation>
    <scope>NUCLEOTIDE SEQUENCE [LARGE SCALE GENOMIC DNA]</scope>
    <source>
        <strain evidence="2 3">SBC82</strain>
    </source>
</reference>
<dbReference type="Gene3D" id="3.40.50.410">
    <property type="entry name" value="von Willebrand factor, type A domain"/>
    <property type="match status" value="1"/>
</dbReference>
<evidence type="ECO:0000313" key="3">
    <source>
        <dbReference type="Proteomes" id="UP000253606"/>
    </source>
</evidence>
<evidence type="ECO:0000313" key="2">
    <source>
        <dbReference type="EMBL" id="AXC09815.1"/>
    </source>
</evidence>
<accession>A0A2Z5FTP5</accession>
<gene>
    <name evidence="2" type="ORF">ACPOL_0438</name>
</gene>
<feature type="chain" id="PRO_5016277008" description="VWFA domain-containing protein" evidence="1">
    <location>
        <begin position="25"/>
        <end position="315"/>
    </location>
</feature>
<dbReference type="OrthoDB" id="112721at2"/>
<dbReference type="InterPro" id="IPR036465">
    <property type="entry name" value="vWFA_dom_sf"/>
</dbReference>
<dbReference type="Proteomes" id="UP000253606">
    <property type="component" value="Chromosome"/>
</dbReference>
<evidence type="ECO:0008006" key="4">
    <source>
        <dbReference type="Google" id="ProtNLM"/>
    </source>
</evidence>
<dbReference type="RefSeq" id="WP_114205572.1">
    <property type="nucleotide sequence ID" value="NZ_CP030840.1"/>
</dbReference>
<proteinExistence type="predicted"/>
<dbReference type="EMBL" id="CP030840">
    <property type="protein sequence ID" value="AXC09815.1"/>
    <property type="molecule type" value="Genomic_DNA"/>
</dbReference>
<feature type="signal peptide" evidence="1">
    <location>
        <begin position="1"/>
        <end position="24"/>
    </location>
</feature>
<protein>
    <recommendedName>
        <fullName evidence="4">VWFA domain-containing protein</fullName>
    </recommendedName>
</protein>
<dbReference type="KEGG" id="abas:ACPOL_0438"/>
<organism evidence="2 3">
    <name type="scientific">Acidisarcina polymorpha</name>
    <dbReference type="NCBI Taxonomy" id="2211140"/>
    <lineage>
        <taxon>Bacteria</taxon>
        <taxon>Pseudomonadati</taxon>
        <taxon>Acidobacteriota</taxon>
        <taxon>Terriglobia</taxon>
        <taxon>Terriglobales</taxon>
        <taxon>Acidobacteriaceae</taxon>
        <taxon>Acidisarcina</taxon>
    </lineage>
</organism>
<sequence>MSLQNRISNLLMAACLIAAPLLHAQSGVQAQTVVTVMPKNGKQPASLTAQQLKATVGDKPAQVSDFVPLRGERSGLQIVILIDSSARSSLSLQFSSLKSFIQKLPEGAQVGVAYMQNGRAAMAQNITPDRALAANSLRLTSGVPGETGSPYFCLSDLVKNWPSGSTPDRREVLMITDGVDLYYGRRYDPNDPYVQSAVTDAQRAGVIVHSIFYRDTGRFDGGEWTESGAQNYLLQVSDGTGGHAYWQGFGNPVSFDPFLDDLHTRLENQYELGLLARPKNKTELQPLKLKVSASGVKVDAAKMILIPGSESSASR</sequence>
<name>A0A2Z5FTP5_9BACT</name>
<evidence type="ECO:0000256" key="1">
    <source>
        <dbReference type="SAM" id="SignalP"/>
    </source>
</evidence>
<dbReference type="AlphaFoldDB" id="A0A2Z5FTP5"/>